<evidence type="ECO:0000256" key="3">
    <source>
        <dbReference type="ARBA" id="ARBA00022989"/>
    </source>
</evidence>
<feature type="transmembrane region" description="Helical" evidence="5">
    <location>
        <begin position="143"/>
        <end position="164"/>
    </location>
</feature>
<dbReference type="GO" id="GO:0016020">
    <property type="term" value="C:membrane"/>
    <property type="evidence" value="ECO:0007669"/>
    <property type="project" value="UniProtKB-SubCell"/>
</dbReference>
<dbReference type="KEGG" id="ckn:Calkro_0046"/>
<dbReference type="InterPro" id="IPR051533">
    <property type="entry name" value="WaaL-like"/>
</dbReference>
<feature type="transmembrane region" description="Helical" evidence="5">
    <location>
        <begin position="46"/>
        <end position="63"/>
    </location>
</feature>
<dbReference type="PANTHER" id="PTHR37422:SF13">
    <property type="entry name" value="LIPOPOLYSACCHARIDE BIOSYNTHESIS PROTEIN PA4999-RELATED"/>
    <property type="match status" value="1"/>
</dbReference>
<dbReference type="PATRIC" id="fig|632348.3.peg.50"/>
<evidence type="ECO:0000313" key="7">
    <source>
        <dbReference type="EMBL" id="ADQ44963.1"/>
    </source>
</evidence>
<feature type="transmembrane region" description="Helical" evidence="5">
    <location>
        <begin position="385"/>
        <end position="405"/>
    </location>
</feature>
<organism evidence="7 8">
    <name type="scientific">Caldicellulosiruptor kronotskyensis (strain DSM 18902 / VKM B-2412 / 2002)</name>
    <dbReference type="NCBI Taxonomy" id="632348"/>
    <lineage>
        <taxon>Bacteria</taxon>
        <taxon>Bacillati</taxon>
        <taxon>Bacillota</taxon>
        <taxon>Bacillota incertae sedis</taxon>
        <taxon>Caldicellulosiruptorales</taxon>
        <taxon>Caldicellulosiruptoraceae</taxon>
        <taxon>Caldicellulosiruptor</taxon>
    </lineage>
</organism>
<comment type="subcellular location">
    <subcellularLocation>
        <location evidence="1">Membrane</location>
        <topology evidence="1">Multi-pass membrane protein</topology>
    </subcellularLocation>
</comment>
<dbReference type="Proteomes" id="UP000006835">
    <property type="component" value="Chromosome"/>
</dbReference>
<feature type="transmembrane region" description="Helical" evidence="5">
    <location>
        <begin position="439"/>
        <end position="456"/>
    </location>
</feature>
<name>E4SCA8_CALK2</name>
<feature type="transmembrane region" description="Helical" evidence="5">
    <location>
        <begin position="20"/>
        <end position="40"/>
    </location>
</feature>
<keyword evidence="2 5" id="KW-0812">Transmembrane</keyword>
<proteinExistence type="predicted"/>
<dbReference type="InterPro" id="IPR007016">
    <property type="entry name" value="O-antigen_ligase-rel_domated"/>
</dbReference>
<evidence type="ECO:0000256" key="2">
    <source>
        <dbReference type="ARBA" id="ARBA00022692"/>
    </source>
</evidence>
<feature type="transmembrane region" description="Helical" evidence="5">
    <location>
        <begin position="281"/>
        <end position="301"/>
    </location>
</feature>
<evidence type="ECO:0000256" key="4">
    <source>
        <dbReference type="ARBA" id="ARBA00023136"/>
    </source>
</evidence>
<feature type="transmembrane region" description="Helical" evidence="5">
    <location>
        <begin position="412"/>
        <end position="433"/>
    </location>
</feature>
<protein>
    <submittedName>
        <fullName evidence="7">O-antigen polymerase</fullName>
    </submittedName>
</protein>
<evidence type="ECO:0000256" key="5">
    <source>
        <dbReference type="SAM" id="Phobius"/>
    </source>
</evidence>
<feature type="transmembrane region" description="Helical" evidence="5">
    <location>
        <begin position="258"/>
        <end position="276"/>
    </location>
</feature>
<reference evidence="7 8" key="2">
    <citation type="journal article" date="2011" name="J. Bacteriol.">
        <title>Complete genome sequences for the anaerobic, extremely thermophilic plant biomass-degrading bacteria Caldicellulosiruptor hydrothermalis, Caldicellulosiruptor kristjanssonii, Caldicellulosiruptor kronotskyensis, Caldicellulosiruptor owensenis, and Caldicellulosiruptor lactoaceticus.</title>
        <authorList>
            <person name="Blumer-Schuette S.E."/>
            <person name="Ozdemir I."/>
            <person name="Mistry D."/>
            <person name="Lucas S."/>
            <person name="Lapidus A."/>
            <person name="Cheng J.F."/>
            <person name="Goodwin L.A."/>
            <person name="Pitluck S."/>
            <person name="Land M.L."/>
            <person name="Hauser L.J."/>
            <person name="Woyke T."/>
            <person name="Mikhailova N."/>
            <person name="Pati A."/>
            <person name="Kyrpides N.C."/>
            <person name="Ivanova N."/>
            <person name="Detter J.C."/>
            <person name="Walston-Davenport K."/>
            <person name="Han S."/>
            <person name="Adams M.W."/>
            <person name="Kelly R.M."/>
        </authorList>
    </citation>
    <scope>NUCLEOTIDE SEQUENCE [LARGE SCALE GENOMIC DNA]</scope>
    <source>
        <strain evidence="8">DSM 18902 / VKM B-2412 / 2002</strain>
    </source>
</reference>
<dbReference type="EMBL" id="CP002330">
    <property type="protein sequence ID" value="ADQ44963.1"/>
    <property type="molecule type" value="Genomic_DNA"/>
</dbReference>
<feature type="domain" description="O-antigen ligase-related" evidence="6">
    <location>
        <begin position="243"/>
        <end position="393"/>
    </location>
</feature>
<reference key="1">
    <citation type="submission" date="2010-11" db="EMBL/GenBank/DDBJ databases">
        <title>Complete sequence of Caldicellulosiruptor kronotskyensis 2002.</title>
        <authorList>
            <consortium name="US DOE Joint Genome Institute"/>
            <person name="Lucas S."/>
            <person name="Copeland A."/>
            <person name="Lapidus A."/>
            <person name="Cheng J.-F."/>
            <person name="Bruce D."/>
            <person name="Goodwin L."/>
            <person name="Pitluck S."/>
            <person name="Davenport K."/>
            <person name="Detter J.C."/>
            <person name="Han C."/>
            <person name="Tapia R."/>
            <person name="Land M."/>
            <person name="Hauser L."/>
            <person name="Jeffries C."/>
            <person name="Kyrpides N."/>
            <person name="Ivanova N."/>
            <person name="Mikhailova N."/>
            <person name="Blumer-Schuette S.E."/>
            <person name="Kelly R.M."/>
            <person name="Woyke T."/>
        </authorList>
    </citation>
    <scope>NUCLEOTIDE SEQUENCE</scope>
    <source>
        <strain>2002</strain>
    </source>
</reference>
<evidence type="ECO:0000259" key="6">
    <source>
        <dbReference type="Pfam" id="PF04932"/>
    </source>
</evidence>
<dbReference type="RefSeq" id="WP_013429120.1">
    <property type="nucleotide sequence ID" value="NC_014720.1"/>
</dbReference>
<keyword evidence="8" id="KW-1185">Reference proteome</keyword>
<dbReference type="Pfam" id="PF04932">
    <property type="entry name" value="Wzy_C"/>
    <property type="match status" value="1"/>
</dbReference>
<feature type="transmembrane region" description="Helical" evidence="5">
    <location>
        <begin position="84"/>
        <end position="104"/>
    </location>
</feature>
<gene>
    <name evidence="7" type="ordered locus">Calkro_0046</name>
</gene>
<keyword evidence="4 5" id="KW-0472">Membrane</keyword>
<keyword evidence="3 5" id="KW-1133">Transmembrane helix</keyword>
<feature type="transmembrane region" description="Helical" evidence="5">
    <location>
        <begin position="233"/>
        <end position="252"/>
    </location>
</feature>
<dbReference type="OrthoDB" id="9806320at2"/>
<evidence type="ECO:0000313" key="8">
    <source>
        <dbReference type="Proteomes" id="UP000006835"/>
    </source>
</evidence>
<feature type="transmembrane region" description="Helical" evidence="5">
    <location>
        <begin position="116"/>
        <end position="136"/>
    </location>
</feature>
<sequence length="476" mass="55589">MKSKENNKRAITYDKMIRILLAIFIYFSFLLYPMGGLYIGYERLKLYVIEMVLFCIFLTITMNREIFKFIKEILLYKTKRKDKIGLLLIWNILLYISWACLSLLWSNDKVSTLVSLSKLVVMIYFSFCVLIYMNYYGVQAAKVILGSLLITVVLLLGIKIYKIINVLGTSYFLMMLKTKQVQSGNPIYSLFIYKVFATPPLGNSQNVTDSLIISYIGISILVYLQYKDNLNVRFYKFLLVSTAVIGTMQLYIGISKTAFLSLCLLIFFLLIGYLIYKEKSILYLGCILIFINSLILLLNPFNIRNAVTERFSVLTTLKLSRVEEQKTQREDVSITSRLELWKEALKIFENHKVCGSGYRSNKALYLRKYKVDNPHNIYLQTLSELGIIGFTFLVSIIIGWLLLAIKAIRKNQYILLCIGLIFIYFFRGLNGWQFEELDIWLLMFLAIYLYVKYFTIKIYKDRRTGYERCSCFNSSL</sequence>
<dbReference type="HOGENOM" id="CLU_573282_0_0_9"/>
<accession>E4SCA8</accession>
<dbReference type="AlphaFoldDB" id="E4SCA8"/>
<dbReference type="PANTHER" id="PTHR37422">
    <property type="entry name" value="TEICHURONIC ACID BIOSYNTHESIS PROTEIN TUAE"/>
    <property type="match status" value="1"/>
</dbReference>
<feature type="transmembrane region" description="Helical" evidence="5">
    <location>
        <begin position="210"/>
        <end position="226"/>
    </location>
</feature>
<evidence type="ECO:0000256" key="1">
    <source>
        <dbReference type="ARBA" id="ARBA00004141"/>
    </source>
</evidence>